<accession>A0A7G3ZHD5</accession>
<evidence type="ECO:0000256" key="1">
    <source>
        <dbReference type="SAM" id="MobiDB-lite"/>
    </source>
</evidence>
<evidence type="ECO:0000313" key="2">
    <source>
        <dbReference type="EMBL" id="QLL32921.1"/>
    </source>
</evidence>
<reference evidence="2 3" key="1">
    <citation type="submission" date="2020-06" db="EMBL/GenBank/DDBJ databases">
        <title>The yeast mating-type switching endonuclease HO is a domesticated member of an unorthodox homing genetic element family.</title>
        <authorList>
            <person name="Coughlan A.Y."/>
            <person name="Lombardi L."/>
            <person name="Braun-Galleani S."/>
            <person name="Martos A.R."/>
            <person name="Galeote V."/>
            <person name="Bigey F."/>
            <person name="Dequin S."/>
            <person name="Byrne K.P."/>
            <person name="Wolfe K.H."/>
        </authorList>
    </citation>
    <scope>NUCLEOTIDE SEQUENCE [LARGE SCALE GENOMIC DNA]</scope>
    <source>
        <strain evidence="2 3">CBS764</strain>
    </source>
</reference>
<protein>
    <submittedName>
        <fullName evidence="2">Uncharacterized protein</fullName>
    </submittedName>
</protein>
<dbReference type="RefSeq" id="XP_037139595.1">
    <property type="nucleotide sequence ID" value="XM_037283699.1"/>
</dbReference>
<evidence type="ECO:0000313" key="3">
    <source>
        <dbReference type="Proteomes" id="UP000515788"/>
    </source>
</evidence>
<dbReference type="Pfam" id="PF08586">
    <property type="entry name" value="Rsc14"/>
    <property type="match status" value="1"/>
</dbReference>
<dbReference type="GeneID" id="59326088"/>
<sequence length="199" mass="22568">MNVTRKKGYYDVIAGLSAFECSQEVTFSREDLQELVKEEEELAKQNGKPEEDVRRKRTTVHGYLGGKVDLNEASNASYDLSHTLLGGYVPKRQLESLSSIDFAHYFHKSLECEDALQIYEVFVGNGYGQIPPQLNSRIVTTRENTSPGTPASGSDNNDKETIPPKMVRKVIVCRRCKSRFVGPRRKQELEKHECRLTRG</sequence>
<name>A0A7G3ZHD5_9SACH</name>
<dbReference type="GO" id="GO:0016586">
    <property type="term" value="C:RSC-type complex"/>
    <property type="evidence" value="ECO:0007669"/>
    <property type="project" value="InterPro"/>
</dbReference>
<keyword evidence="3" id="KW-1185">Reference proteome</keyword>
<dbReference type="AlphaFoldDB" id="A0A7G3ZHD5"/>
<organism evidence="2 3">
    <name type="scientific">Torulaspora globosa</name>
    <dbReference type="NCBI Taxonomy" id="48254"/>
    <lineage>
        <taxon>Eukaryota</taxon>
        <taxon>Fungi</taxon>
        <taxon>Dikarya</taxon>
        <taxon>Ascomycota</taxon>
        <taxon>Saccharomycotina</taxon>
        <taxon>Saccharomycetes</taxon>
        <taxon>Saccharomycetales</taxon>
        <taxon>Saccharomycetaceae</taxon>
        <taxon>Torulaspora</taxon>
    </lineage>
</organism>
<dbReference type="OrthoDB" id="4060948at2759"/>
<proteinExistence type="predicted"/>
<dbReference type="InterPro" id="IPR013895">
    <property type="entry name" value="Rsc14"/>
</dbReference>
<dbReference type="Proteomes" id="UP000515788">
    <property type="component" value="Chromosome 4"/>
</dbReference>
<gene>
    <name evidence="2" type="ORF">HG536_0D04430</name>
</gene>
<feature type="compositionally biased region" description="Polar residues" evidence="1">
    <location>
        <begin position="141"/>
        <end position="155"/>
    </location>
</feature>
<dbReference type="EMBL" id="CP059249">
    <property type="protein sequence ID" value="QLL32921.1"/>
    <property type="molecule type" value="Genomic_DNA"/>
</dbReference>
<dbReference type="GO" id="GO:0006338">
    <property type="term" value="P:chromatin remodeling"/>
    <property type="evidence" value="ECO:0007669"/>
    <property type="project" value="InterPro"/>
</dbReference>
<feature type="region of interest" description="Disordered" evidence="1">
    <location>
        <begin position="141"/>
        <end position="163"/>
    </location>
</feature>
<dbReference type="KEGG" id="tgb:HG536_0D04430"/>